<evidence type="ECO:0000256" key="7">
    <source>
        <dbReference type="ARBA" id="ARBA00022989"/>
    </source>
</evidence>
<evidence type="ECO:0000313" key="11">
    <source>
        <dbReference type="Ensembl" id="ENSCCRP00000082418.2"/>
    </source>
</evidence>
<keyword evidence="6 10" id="KW-0812">Transmembrane</keyword>
<keyword evidence="12" id="KW-1185">Reference proteome</keyword>
<comment type="catalytic activity">
    <reaction evidence="1 10">
        <text>riboflavin(in) = riboflavin(out)</text>
        <dbReference type="Rhea" id="RHEA:35015"/>
        <dbReference type="ChEBI" id="CHEBI:57986"/>
    </reaction>
</comment>
<dbReference type="PANTHER" id="PTHR12929">
    <property type="entry name" value="SOLUTE CARRIER FAMILY 52"/>
    <property type="match status" value="1"/>
</dbReference>
<dbReference type="GeneTree" id="ENSGT00390000003774"/>
<proteinExistence type="inferred from homology"/>
<evidence type="ECO:0000256" key="6">
    <source>
        <dbReference type="ARBA" id="ARBA00022692"/>
    </source>
</evidence>
<comment type="similarity">
    <text evidence="3 10">Belongs to the riboflavin transporter family.</text>
</comment>
<evidence type="ECO:0000256" key="2">
    <source>
        <dbReference type="ARBA" id="ARBA00004651"/>
    </source>
</evidence>
<dbReference type="InterPro" id="IPR009357">
    <property type="entry name" value="Riboflavin_transptr"/>
</dbReference>
<feature type="transmembrane region" description="Helical" evidence="10">
    <location>
        <begin position="197"/>
        <end position="217"/>
    </location>
</feature>
<dbReference type="OMA" id="AYFWLAR"/>
<comment type="subcellular location">
    <subcellularLocation>
        <location evidence="2 10">Cell membrane</location>
        <topology evidence="2 10">Multi-pass membrane protein</topology>
    </subcellularLocation>
</comment>
<keyword evidence="8 10" id="KW-0472">Membrane</keyword>
<keyword evidence="9" id="KW-0325">Glycoprotein</keyword>
<evidence type="ECO:0000313" key="12">
    <source>
        <dbReference type="Proteomes" id="UP001108240"/>
    </source>
</evidence>
<evidence type="ECO:0000256" key="4">
    <source>
        <dbReference type="ARBA" id="ARBA00022448"/>
    </source>
</evidence>
<dbReference type="Ensembl" id="ENSCCRT00000089488.2">
    <property type="protein sequence ID" value="ENSCCRP00000082418.2"/>
    <property type="gene ID" value="ENSCCRG00000044878.2"/>
</dbReference>
<dbReference type="Pfam" id="PF06237">
    <property type="entry name" value="SLC52_ribofla_tr"/>
    <property type="match status" value="1"/>
</dbReference>
<evidence type="ECO:0000256" key="8">
    <source>
        <dbReference type="ARBA" id="ARBA00023136"/>
    </source>
</evidence>
<feature type="transmembrane region" description="Helical" evidence="10">
    <location>
        <begin position="129"/>
        <end position="149"/>
    </location>
</feature>
<evidence type="ECO:0000256" key="10">
    <source>
        <dbReference type="RuleBase" id="RU368035"/>
    </source>
</evidence>
<evidence type="ECO:0000256" key="3">
    <source>
        <dbReference type="ARBA" id="ARBA00006366"/>
    </source>
</evidence>
<name>A0A8C1EVC6_CYPCA</name>
<feature type="transmembrane region" description="Helical" evidence="10">
    <location>
        <begin position="96"/>
        <end position="117"/>
    </location>
</feature>
<evidence type="ECO:0000256" key="9">
    <source>
        <dbReference type="ARBA" id="ARBA00023180"/>
    </source>
</evidence>
<dbReference type="PANTHER" id="PTHR12929:SF4">
    <property type="entry name" value="SOLUTE CARRIER FAMILY 52, RIBOFLAVIN TRANSPORTER, MEMBER 3"/>
    <property type="match status" value="1"/>
</dbReference>
<reference evidence="11" key="2">
    <citation type="submission" date="2025-09" db="UniProtKB">
        <authorList>
            <consortium name="Ensembl"/>
        </authorList>
    </citation>
    <scope>IDENTIFICATION</scope>
</reference>
<reference evidence="11" key="1">
    <citation type="submission" date="2025-08" db="UniProtKB">
        <authorList>
            <consortium name="Ensembl"/>
        </authorList>
    </citation>
    <scope>IDENTIFICATION</scope>
</reference>
<feature type="transmembrane region" description="Helical" evidence="10">
    <location>
        <begin position="330"/>
        <end position="349"/>
    </location>
</feature>
<keyword evidence="4 10" id="KW-0813">Transport</keyword>
<feature type="transmembrane region" description="Helical" evidence="10">
    <location>
        <begin position="255"/>
        <end position="274"/>
    </location>
</feature>
<accession>A0A8C1EVC6</accession>
<protein>
    <recommendedName>
        <fullName evidence="10">Riboflavin transporter</fullName>
    </recommendedName>
</protein>
<feature type="transmembrane region" description="Helical" evidence="10">
    <location>
        <begin position="161"/>
        <end position="185"/>
    </location>
</feature>
<comment type="function">
    <text evidence="10">Plasma membrane transporter mediating the uptake by cells of the water soluble vitamin B2/riboflavin that plays a key role in biochemical oxidation-reduction reactions of the carbohydrate, lipid, and amino acid metabolism.</text>
</comment>
<dbReference type="GO" id="GO:0005886">
    <property type="term" value="C:plasma membrane"/>
    <property type="evidence" value="ECO:0007669"/>
    <property type="project" value="UniProtKB-SubCell"/>
</dbReference>
<feature type="transmembrane region" description="Helical" evidence="10">
    <location>
        <begin position="435"/>
        <end position="458"/>
    </location>
</feature>
<dbReference type="AlphaFoldDB" id="A0A8C1EVC6"/>
<evidence type="ECO:0000256" key="1">
    <source>
        <dbReference type="ARBA" id="ARBA00000215"/>
    </source>
</evidence>
<evidence type="ECO:0000256" key="5">
    <source>
        <dbReference type="ARBA" id="ARBA00022475"/>
    </source>
</evidence>
<feature type="transmembrane region" description="Helical" evidence="10">
    <location>
        <begin position="59"/>
        <end position="76"/>
    </location>
</feature>
<feature type="transmembrane region" description="Helical" evidence="10">
    <location>
        <begin position="369"/>
        <end position="392"/>
    </location>
</feature>
<feature type="transmembrane region" description="Helical" evidence="10">
    <location>
        <begin position="397"/>
        <end position="415"/>
    </location>
</feature>
<feature type="transmembrane region" description="Helical" evidence="10">
    <location>
        <begin position="465"/>
        <end position="488"/>
    </location>
</feature>
<keyword evidence="7 10" id="KW-1133">Transmembrane helix</keyword>
<dbReference type="GO" id="GO:0032217">
    <property type="term" value="F:riboflavin transmembrane transporter activity"/>
    <property type="evidence" value="ECO:0007669"/>
    <property type="project" value="UniProtKB-UniRule"/>
</dbReference>
<sequence length="506" mass="55260">MGPENQVIRCLHKGKKRRHPNIAELKCHHTIYNTKVERSCLTSDIFSTSRFNQLFSMPLYIHALACAFGLGSWVSINGLWVELPLIVNVLPEGWDLPSYLTVIIQLANLGPLLVTLAHKFCPGRLREHLVIYAVLSIGVVACVLLAVFWKNTTVILGQPRSTAFFILTFFLALVDCTSSVTFLPFMMQLPAKYITTYFIGEGLSGLVPGLVALAQGVGMSKCVNVSHVSDNLTEPGPPIFIVETQDLPPNFSTEIFFSFLAIMTAISLGSFITLKRMPRTFELSTENLVPDSDAVATVCKGLEGPVDPGPKTKSPEEEEKMRSTVLLSKPLHSGYQLAFIYFMVFWVNGATNGLLPSVQTFSCMPYGNMAYHLSAALSAVANPVACIIAMFYPKRSLVFLGVLCLLGSVFGGYNMSMAAMSPCPLLQDTPLGDAIIVLSWVFFTGLLSYVKVMVGVILRDRSHSALVWCGAAVQAGSLLGSVIMFPLVNIYHFFQSGDACNTICPL</sequence>
<organism evidence="11 12">
    <name type="scientific">Cyprinus carpio carpio</name>
    <dbReference type="NCBI Taxonomy" id="630221"/>
    <lineage>
        <taxon>Eukaryota</taxon>
        <taxon>Metazoa</taxon>
        <taxon>Chordata</taxon>
        <taxon>Craniata</taxon>
        <taxon>Vertebrata</taxon>
        <taxon>Euteleostomi</taxon>
        <taxon>Actinopterygii</taxon>
        <taxon>Neopterygii</taxon>
        <taxon>Teleostei</taxon>
        <taxon>Ostariophysi</taxon>
        <taxon>Cypriniformes</taxon>
        <taxon>Cyprinidae</taxon>
        <taxon>Cyprininae</taxon>
        <taxon>Cyprinus</taxon>
    </lineage>
</organism>
<keyword evidence="5 10" id="KW-1003">Cell membrane</keyword>
<dbReference type="Proteomes" id="UP001108240">
    <property type="component" value="Unplaced"/>
</dbReference>